<dbReference type="PROSITE" id="PS50192">
    <property type="entry name" value="T_SNARE"/>
    <property type="match status" value="1"/>
</dbReference>
<dbReference type="GO" id="GO:0000149">
    <property type="term" value="F:SNARE binding"/>
    <property type="evidence" value="ECO:0007669"/>
    <property type="project" value="TreeGrafter"/>
</dbReference>
<reference evidence="5" key="1">
    <citation type="submission" date="2015-04" db="EMBL/GenBank/DDBJ databases">
        <title>The genome sequence of the plant pathogenic Rhizarian Plasmodiophora brassicae reveals insights in its biotrophic life cycle and the origin of chitin synthesis.</title>
        <authorList>
            <person name="Schwelm A."/>
            <person name="Fogelqvist J."/>
            <person name="Knaust A."/>
            <person name="Julke S."/>
            <person name="Lilja T."/>
            <person name="Dhandapani V."/>
            <person name="Bonilla-Rosso G."/>
            <person name="Karlsson M."/>
            <person name="Shevchenko A."/>
            <person name="Choi S.R."/>
            <person name="Kim H.G."/>
            <person name="Park J.Y."/>
            <person name="Lim Y.P."/>
            <person name="Ludwig-Muller J."/>
            <person name="Dixelius C."/>
        </authorList>
    </citation>
    <scope>NUCLEOTIDE SEQUENCE</scope>
    <source>
        <tissue evidence="5">Potato root galls</tissue>
    </source>
</reference>
<dbReference type="GO" id="GO:0006906">
    <property type="term" value="P:vesicle fusion"/>
    <property type="evidence" value="ECO:0007669"/>
    <property type="project" value="TreeGrafter"/>
</dbReference>
<dbReference type="PANTHER" id="PTHR19957:SF38">
    <property type="entry name" value="LD27581P"/>
    <property type="match status" value="1"/>
</dbReference>
<evidence type="ECO:0000313" key="5">
    <source>
        <dbReference type="EMBL" id="CRZ09820.1"/>
    </source>
</evidence>
<dbReference type="EMBL" id="HACM01009378">
    <property type="protein sequence ID" value="CRZ09820.1"/>
    <property type="molecule type" value="Transcribed_RNA"/>
</dbReference>
<dbReference type="Gene3D" id="1.20.5.110">
    <property type="match status" value="1"/>
</dbReference>
<protein>
    <recommendedName>
        <fullName evidence="4">t-SNARE coiled-coil homology domain-containing protein</fullName>
    </recommendedName>
</protein>
<keyword evidence="3" id="KW-0472">Membrane</keyword>
<dbReference type="InterPro" id="IPR010989">
    <property type="entry name" value="SNARE"/>
</dbReference>
<dbReference type="GO" id="GO:0031201">
    <property type="term" value="C:SNARE complex"/>
    <property type="evidence" value="ECO:0007669"/>
    <property type="project" value="TreeGrafter"/>
</dbReference>
<comment type="similarity">
    <text evidence="1">Belongs to the syntaxin family.</text>
</comment>
<dbReference type="Pfam" id="PF05739">
    <property type="entry name" value="SNARE"/>
    <property type="match status" value="1"/>
</dbReference>
<feature type="coiled-coil region" evidence="2">
    <location>
        <begin position="75"/>
        <end position="102"/>
    </location>
</feature>
<dbReference type="PANTHER" id="PTHR19957">
    <property type="entry name" value="SYNTAXIN"/>
    <property type="match status" value="1"/>
</dbReference>
<dbReference type="GO" id="GO:0012505">
    <property type="term" value="C:endomembrane system"/>
    <property type="evidence" value="ECO:0007669"/>
    <property type="project" value="TreeGrafter"/>
</dbReference>
<organism evidence="5">
    <name type="scientific">Spongospora subterranea</name>
    <dbReference type="NCBI Taxonomy" id="70186"/>
    <lineage>
        <taxon>Eukaryota</taxon>
        <taxon>Sar</taxon>
        <taxon>Rhizaria</taxon>
        <taxon>Endomyxa</taxon>
        <taxon>Phytomyxea</taxon>
        <taxon>Plasmodiophorida</taxon>
        <taxon>Plasmodiophoridae</taxon>
        <taxon>Spongospora</taxon>
    </lineage>
</organism>
<evidence type="ECO:0000259" key="4">
    <source>
        <dbReference type="PROSITE" id="PS50192"/>
    </source>
</evidence>
<keyword evidence="2" id="KW-0175">Coiled coil</keyword>
<name>A0A0H5R6S3_9EUKA</name>
<feature type="transmembrane region" description="Helical" evidence="3">
    <location>
        <begin position="221"/>
        <end position="240"/>
    </location>
</feature>
<evidence type="ECO:0000256" key="1">
    <source>
        <dbReference type="ARBA" id="ARBA00009063"/>
    </source>
</evidence>
<dbReference type="CDD" id="cd15840">
    <property type="entry name" value="SNARE_Qa"/>
    <property type="match status" value="1"/>
</dbReference>
<dbReference type="AlphaFoldDB" id="A0A0H5R6S3"/>
<evidence type="ECO:0000256" key="3">
    <source>
        <dbReference type="SAM" id="Phobius"/>
    </source>
</evidence>
<evidence type="ECO:0000256" key="2">
    <source>
        <dbReference type="SAM" id="Coils"/>
    </source>
</evidence>
<feature type="coiled-coil region" evidence="2">
    <location>
        <begin position="144"/>
        <end position="171"/>
    </location>
</feature>
<keyword evidence="3" id="KW-1133">Transmembrane helix</keyword>
<dbReference type="SMART" id="SM00397">
    <property type="entry name" value="t_SNARE"/>
    <property type="match status" value="1"/>
</dbReference>
<dbReference type="InterPro" id="IPR045242">
    <property type="entry name" value="Syntaxin"/>
</dbReference>
<dbReference type="SUPFAM" id="SSF47661">
    <property type="entry name" value="t-snare proteins"/>
    <property type="match status" value="1"/>
</dbReference>
<dbReference type="GO" id="GO:0048278">
    <property type="term" value="P:vesicle docking"/>
    <property type="evidence" value="ECO:0007669"/>
    <property type="project" value="TreeGrafter"/>
</dbReference>
<feature type="domain" description="T-SNARE coiled-coil homology" evidence="4">
    <location>
        <begin position="148"/>
        <end position="210"/>
    </location>
</feature>
<dbReference type="GO" id="GO:0006886">
    <property type="term" value="P:intracellular protein transport"/>
    <property type="evidence" value="ECO:0007669"/>
    <property type="project" value="TreeGrafter"/>
</dbReference>
<accession>A0A0H5R6S3</accession>
<sequence>MGAQPNTALTDVATRLQELAAHNVAVQRSLQVGPAVDVGSSPREHLEQGMSLARSIALSLKGASSSVAPEVRRIHDKLKKTLERELKKAHSLAEQLAAHERMALQESKRRNNQIYQGQYQEQESQFATESREPLLQDQVQIDMAAEQARHIEETEQEIRQIERDVTELNDMFKDMGMLVEQQQENIDCIEDNIASTATYTRSGYEQVQTAARYQRRARSRLCKLLFLLATIVVIAGYFLFHN</sequence>
<proteinExistence type="inferred from homology"/>
<keyword evidence="3" id="KW-0812">Transmembrane</keyword>
<dbReference type="InterPro" id="IPR000727">
    <property type="entry name" value="T_SNARE_dom"/>
</dbReference>
<dbReference type="GO" id="GO:0005484">
    <property type="term" value="F:SNAP receptor activity"/>
    <property type="evidence" value="ECO:0007669"/>
    <property type="project" value="TreeGrafter"/>
</dbReference>